<protein>
    <submittedName>
        <fullName evidence="1">Uncharacterized protein</fullName>
    </submittedName>
</protein>
<reference evidence="1" key="1">
    <citation type="submission" date="2024-09" db="EMBL/GenBank/DDBJ databases">
        <title>Black Yeasts Isolated from many extreme environments.</title>
        <authorList>
            <person name="Coleine C."/>
            <person name="Stajich J.E."/>
            <person name="Selbmann L."/>
        </authorList>
    </citation>
    <scope>NUCLEOTIDE SEQUENCE</scope>
    <source>
        <strain evidence="1">CCFEE 5737</strain>
    </source>
</reference>
<accession>A0ACC3DDP0</accession>
<comment type="caution">
    <text evidence="1">The sequence shown here is derived from an EMBL/GenBank/DDBJ whole genome shotgun (WGS) entry which is preliminary data.</text>
</comment>
<dbReference type="Proteomes" id="UP001186974">
    <property type="component" value="Unassembled WGS sequence"/>
</dbReference>
<dbReference type="EMBL" id="JAWDJW010006334">
    <property type="protein sequence ID" value="KAK3065575.1"/>
    <property type="molecule type" value="Genomic_DNA"/>
</dbReference>
<organism evidence="1 2">
    <name type="scientific">Coniosporium uncinatum</name>
    <dbReference type="NCBI Taxonomy" id="93489"/>
    <lineage>
        <taxon>Eukaryota</taxon>
        <taxon>Fungi</taxon>
        <taxon>Dikarya</taxon>
        <taxon>Ascomycota</taxon>
        <taxon>Pezizomycotina</taxon>
        <taxon>Dothideomycetes</taxon>
        <taxon>Dothideomycetes incertae sedis</taxon>
        <taxon>Coniosporium</taxon>
    </lineage>
</organism>
<evidence type="ECO:0000313" key="2">
    <source>
        <dbReference type="Proteomes" id="UP001186974"/>
    </source>
</evidence>
<sequence>MAHSYHPKHISIGVLQEVLAKYPQHVSENVKELDELRFDGIPKTLKRRKKSGHAYLDINELESLVEWKLKHGTFRPRLLQLVKSNGEQIIKNTTSRGFQQYDDSADPIKALKILTELKGIGPATASLLLSVYDPDAAPFFSDELYRYVHWEPTKLGGWSRKIGYTTKEYASLNMHVAEMRKRLKAECGVEISSIDIEQVAYVLGREEQGLAATAVTEGPGSGAQVAEPAKAGVKPSRNTGVKRKLDSRAADGEKVEVGAPNVDARSSKLRKTDEKDEPSRDFPPGPSREEIDMRMAKFEENEARVQGCLKKGPNGSPT</sequence>
<gene>
    <name evidence="1" type="ORF">LTS18_000052</name>
</gene>
<evidence type="ECO:0000313" key="1">
    <source>
        <dbReference type="EMBL" id="KAK3065575.1"/>
    </source>
</evidence>
<proteinExistence type="predicted"/>
<keyword evidence="2" id="KW-1185">Reference proteome</keyword>
<name>A0ACC3DDP0_9PEZI</name>